<dbReference type="CDD" id="cd00093">
    <property type="entry name" value="HTH_XRE"/>
    <property type="match status" value="1"/>
</dbReference>
<gene>
    <name evidence="2" type="ORF">HMPREF9021_02282</name>
</gene>
<evidence type="ECO:0000313" key="3">
    <source>
        <dbReference type="Proteomes" id="UP000017813"/>
    </source>
</evidence>
<dbReference type="Gene3D" id="1.10.260.40">
    <property type="entry name" value="lambda repressor-like DNA-binding domains"/>
    <property type="match status" value="1"/>
</dbReference>
<dbReference type="PROSITE" id="PS50943">
    <property type="entry name" value="HTH_CROC1"/>
    <property type="match status" value="1"/>
</dbReference>
<dbReference type="InterPro" id="IPR010982">
    <property type="entry name" value="Lambda_DNA-bd_dom_sf"/>
</dbReference>
<dbReference type="GO" id="GO:0003677">
    <property type="term" value="F:DNA binding"/>
    <property type="evidence" value="ECO:0007669"/>
    <property type="project" value="InterPro"/>
</dbReference>
<dbReference type="Proteomes" id="UP000017813">
    <property type="component" value="Unassembled WGS sequence"/>
</dbReference>
<dbReference type="eggNOG" id="ENOG5033HBB">
    <property type="taxonomic scope" value="Bacteria"/>
</dbReference>
<reference evidence="2 3" key="1">
    <citation type="submission" date="2010-03" db="EMBL/GenBank/DDBJ databases">
        <authorList>
            <consortium name="The Broad Institute Genome Sequencing Platform"/>
            <person name="Ward D."/>
            <person name="Earl A."/>
            <person name="Feldgarden M."/>
            <person name="Gevers D."/>
            <person name="Young S."/>
            <person name="Zeng Q."/>
            <person name="Koehrsen M."/>
            <person name="Alvarado L."/>
            <person name="Berlin A.M."/>
            <person name="Borenstein D."/>
            <person name="Chapman S.B."/>
            <person name="Chen Z."/>
            <person name="Engels R."/>
            <person name="Freedman E."/>
            <person name="Gellesch M."/>
            <person name="Goldberg J."/>
            <person name="Griggs A."/>
            <person name="Gujja S."/>
            <person name="Heilman E.R."/>
            <person name="Heiman D.I."/>
            <person name="Hepburn T.A."/>
            <person name="Howarth C."/>
            <person name="Jen D."/>
            <person name="Larson L."/>
            <person name="Mehta T."/>
            <person name="Park D."/>
            <person name="Pearson M."/>
            <person name="Richards J."/>
            <person name="Roberts A."/>
            <person name="Saif S."/>
            <person name="Shea T.D."/>
            <person name="Shenoy N."/>
            <person name="Sisk P."/>
            <person name="Stolte C."/>
            <person name="Sykes S.N."/>
            <person name="Walk T."/>
            <person name="White J."/>
            <person name="Yandava C."/>
            <person name="Izard J."/>
            <person name="Baranova O.V."/>
            <person name="Blanton J.M."/>
            <person name="Tanner A.C."/>
            <person name="Dewhirst F."/>
            <person name="Haas B."/>
            <person name="Nusbaum C."/>
            <person name="Birren B."/>
        </authorList>
    </citation>
    <scope>NUCLEOTIDE SEQUENCE [LARGE SCALE GENOMIC DNA]</scope>
    <source>
        <strain evidence="2 3">ATCC 29453</strain>
    </source>
</reference>
<dbReference type="InterPro" id="IPR001387">
    <property type="entry name" value="Cro/C1-type_HTH"/>
</dbReference>
<evidence type="ECO:0000313" key="2">
    <source>
        <dbReference type="EMBL" id="EFG29875.1"/>
    </source>
</evidence>
<dbReference type="EMBL" id="ADCY02000041">
    <property type="protein sequence ID" value="EFG29875.1"/>
    <property type="molecule type" value="Genomic_DNA"/>
</dbReference>
<comment type="caution">
    <text evidence="2">The sequence shown here is derived from an EMBL/GenBank/DDBJ whole genome shotgun (WGS) entry which is preliminary data.</text>
</comment>
<dbReference type="HOGENOM" id="CLU_2773637_0_0_4"/>
<protein>
    <recommendedName>
        <fullName evidence="1">HTH cro/C1-type domain-containing protein</fullName>
    </recommendedName>
</protein>
<dbReference type="SUPFAM" id="SSF47413">
    <property type="entry name" value="lambda repressor-like DNA-binding domains"/>
    <property type="match status" value="1"/>
</dbReference>
<dbReference type="KEGG" id="smur:BWP33_08800"/>
<dbReference type="RefSeq" id="WP_002642269.1">
    <property type="nucleotide sequence ID" value="NZ_CP019448.1"/>
</dbReference>
<dbReference type="OrthoDB" id="8613619at2"/>
<organism evidence="2 3">
    <name type="scientific">Simonsiella muelleri ATCC 29453</name>
    <dbReference type="NCBI Taxonomy" id="641147"/>
    <lineage>
        <taxon>Bacteria</taxon>
        <taxon>Pseudomonadati</taxon>
        <taxon>Pseudomonadota</taxon>
        <taxon>Betaproteobacteria</taxon>
        <taxon>Neisseriales</taxon>
        <taxon>Neisseriaceae</taxon>
        <taxon>Simonsiella</taxon>
    </lineage>
</organism>
<proteinExistence type="predicted"/>
<name>U6Q102_9NEIS</name>
<dbReference type="KEGG" id="smur:BWP33_02630"/>
<dbReference type="STRING" id="641147.HMPREF9021_02282"/>
<dbReference type="KEGG" id="smur:BWP33_10795"/>
<accession>U6Q102</accession>
<keyword evidence="3" id="KW-1185">Reference proteome</keyword>
<feature type="domain" description="HTH cro/C1-type" evidence="1">
    <location>
        <begin position="13"/>
        <end position="41"/>
    </location>
</feature>
<evidence type="ECO:0000259" key="1">
    <source>
        <dbReference type="PROSITE" id="PS50943"/>
    </source>
</evidence>
<reference evidence="2 3" key="2">
    <citation type="submission" date="2011-10" db="EMBL/GenBank/DDBJ databases">
        <title>The Genome Sequence of Simonsiella muelleri ATCC 29453.</title>
        <authorList>
            <consortium name="The Broad Institute Genome Sequencing Platform"/>
            <consortium name="The Broad Institute Genome Sequencing Center for Infectious Disease"/>
            <person name="Earl A."/>
            <person name="Ward D."/>
            <person name="Feldgarden M."/>
            <person name="Gevers D."/>
            <person name="Izard J."/>
            <person name="Baranova O.V."/>
            <person name="Blanton J.M."/>
            <person name="Tanner A.C."/>
            <person name="Dewhirst F."/>
            <person name="Young S.K."/>
            <person name="Zeng Q."/>
            <person name="Gargeya S."/>
            <person name="Fitzgerald M."/>
            <person name="Haas B."/>
            <person name="Abouelleil A."/>
            <person name="Alvarado L."/>
            <person name="Arachchi H.M."/>
            <person name="Berlin A."/>
            <person name="Brown A."/>
            <person name="Chapman S.B."/>
            <person name="Chen Z."/>
            <person name="Dunbar C."/>
            <person name="Freedman E."/>
            <person name="Gearin G."/>
            <person name="Goldberg J."/>
            <person name="Griggs A."/>
            <person name="Gujja S."/>
            <person name="Heiman D."/>
            <person name="Howarth C."/>
            <person name="Larson L."/>
            <person name="Lui A."/>
            <person name="MacDonald P.J.P."/>
            <person name="Montmayeur A."/>
            <person name="Murphy C."/>
            <person name="Neiman D."/>
            <person name="Pearson M."/>
            <person name="Priest M."/>
            <person name="Roberts A."/>
            <person name="Saif S."/>
            <person name="Shea T."/>
            <person name="Shenoy N."/>
            <person name="Sisk P."/>
            <person name="Stolte C."/>
            <person name="Sykes S."/>
            <person name="Wortman J."/>
            <person name="Nusbaum C."/>
            <person name="Birren B."/>
        </authorList>
    </citation>
    <scope>NUCLEOTIDE SEQUENCE [LARGE SCALE GENOMIC DNA]</scope>
    <source>
        <strain evidence="2 3">ATCC 29453</strain>
    </source>
</reference>
<sequence>MTYPEIGYTPANLRHWIEQHGLTQAQTAEYLGVQTRTVRMWLTETDKTSHRDMPLEKWRLLQQYQKSEV</sequence>
<dbReference type="AlphaFoldDB" id="U6Q102"/>